<dbReference type="GO" id="GO:0008081">
    <property type="term" value="F:phosphoric diester hydrolase activity"/>
    <property type="evidence" value="ECO:0007669"/>
    <property type="project" value="InterPro"/>
</dbReference>
<dbReference type="AlphaFoldDB" id="A0A5M3W440"/>
<dbReference type="SUPFAM" id="SSF51695">
    <property type="entry name" value="PLC-like phosphodiesterases"/>
    <property type="match status" value="1"/>
</dbReference>
<feature type="domain" description="GP-PDE" evidence="2">
    <location>
        <begin position="1"/>
        <end position="84"/>
    </location>
</feature>
<proteinExistence type="predicted"/>
<reference evidence="3 4" key="1">
    <citation type="submission" date="2019-10" db="EMBL/GenBank/DDBJ databases">
        <title>Whole genome shotgun sequence of Acrocarpospora corrugata NBRC 13972.</title>
        <authorList>
            <person name="Ichikawa N."/>
            <person name="Kimura A."/>
            <person name="Kitahashi Y."/>
            <person name="Komaki H."/>
            <person name="Oguchi A."/>
        </authorList>
    </citation>
    <scope>NUCLEOTIDE SEQUENCE [LARGE SCALE GENOMIC DNA]</scope>
    <source>
        <strain evidence="3 4">NBRC 13972</strain>
    </source>
</reference>
<protein>
    <recommendedName>
        <fullName evidence="2">GP-PDE domain-containing protein</fullName>
    </recommendedName>
</protein>
<accession>A0A5M3W440</accession>
<evidence type="ECO:0000313" key="4">
    <source>
        <dbReference type="Proteomes" id="UP000334990"/>
    </source>
</evidence>
<dbReference type="Gene3D" id="3.20.20.190">
    <property type="entry name" value="Phosphatidylinositol (PI) phosphodiesterase"/>
    <property type="match status" value="1"/>
</dbReference>
<dbReference type="Pfam" id="PF03009">
    <property type="entry name" value="GDPD"/>
    <property type="match status" value="1"/>
</dbReference>
<sequence>MLMHDATVDRATTATGRVSDMTLAQFRTLRTARRPATTDPRPGPATVAGQTKETLVELKQVPTLLTCTPCKSSTGGCRPRRGPA</sequence>
<evidence type="ECO:0000256" key="1">
    <source>
        <dbReference type="SAM" id="MobiDB-lite"/>
    </source>
</evidence>
<keyword evidence="4" id="KW-1185">Reference proteome</keyword>
<feature type="compositionally biased region" description="Low complexity" evidence="1">
    <location>
        <begin position="34"/>
        <end position="46"/>
    </location>
</feature>
<dbReference type="Proteomes" id="UP000334990">
    <property type="component" value="Unassembled WGS sequence"/>
</dbReference>
<evidence type="ECO:0000313" key="3">
    <source>
        <dbReference type="EMBL" id="GES03554.1"/>
    </source>
</evidence>
<evidence type="ECO:0000259" key="2">
    <source>
        <dbReference type="PROSITE" id="PS51704"/>
    </source>
</evidence>
<dbReference type="InterPro" id="IPR017946">
    <property type="entry name" value="PLC-like_Pdiesterase_TIM-brl"/>
</dbReference>
<dbReference type="GO" id="GO:0006629">
    <property type="term" value="P:lipid metabolic process"/>
    <property type="evidence" value="ECO:0007669"/>
    <property type="project" value="InterPro"/>
</dbReference>
<organism evidence="3 4">
    <name type="scientific">Acrocarpospora corrugata</name>
    <dbReference type="NCBI Taxonomy" id="35763"/>
    <lineage>
        <taxon>Bacteria</taxon>
        <taxon>Bacillati</taxon>
        <taxon>Actinomycetota</taxon>
        <taxon>Actinomycetes</taxon>
        <taxon>Streptosporangiales</taxon>
        <taxon>Streptosporangiaceae</taxon>
        <taxon>Acrocarpospora</taxon>
    </lineage>
</organism>
<dbReference type="EMBL" id="BLAD01000070">
    <property type="protein sequence ID" value="GES03554.1"/>
    <property type="molecule type" value="Genomic_DNA"/>
</dbReference>
<dbReference type="PROSITE" id="PS51704">
    <property type="entry name" value="GP_PDE"/>
    <property type="match status" value="1"/>
</dbReference>
<comment type="caution">
    <text evidence="3">The sequence shown here is derived from an EMBL/GenBank/DDBJ whole genome shotgun (WGS) entry which is preliminary data.</text>
</comment>
<name>A0A5M3W440_9ACTN</name>
<gene>
    <name evidence="3" type="ORF">Acor_56200</name>
</gene>
<dbReference type="InterPro" id="IPR030395">
    <property type="entry name" value="GP_PDE_dom"/>
</dbReference>
<feature type="region of interest" description="Disordered" evidence="1">
    <location>
        <begin position="28"/>
        <end position="51"/>
    </location>
</feature>